<evidence type="ECO:0000256" key="1">
    <source>
        <dbReference type="SAM" id="MobiDB-lite"/>
    </source>
</evidence>
<organism evidence="2 3">
    <name type="scientific">Vanilla planifolia</name>
    <name type="common">Vanilla</name>
    <dbReference type="NCBI Taxonomy" id="51239"/>
    <lineage>
        <taxon>Eukaryota</taxon>
        <taxon>Viridiplantae</taxon>
        <taxon>Streptophyta</taxon>
        <taxon>Embryophyta</taxon>
        <taxon>Tracheophyta</taxon>
        <taxon>Spermatophyta</taxon>
        <taxon>Magnoliopsida</taxon>
        <taxon>Liliopsida</taxon>
        <taxon>Asparagales</taxon>
        <taxon>Orchidaceae</taxon>
        <taxon>Vanilloideae</taxon>
        <taxon>Vanilleae</taxon>
        <taxon>Vanilla</taxon>
    </lineage>
</organism>
<dbReference type="PANTHER" id="PTHR33095:SF81">
    <property type="entry name" value="OS07G0619500 PROTEIN"/>
    <property type="match status" value="1"/>
</dbReference>
<feature type="compositionally biased region" description="Polar residues" evidence="1">
    <location>
        <begin position="120"/>
        <end position="130"/>
    </location>
</feature>
<dbReference type="Pfam" id="PF07816">
    <property type="entry name" value="DUF1645"/>
    <property type="match status" value="1"/>
</dbReference>
<dbReference type="PANTHER" id="PTHR33095">
    <property type="entry name" value="OS07G0619500 PROTEIN"/>
    <property type="match status" value="1"/>
</dbReference>
<proteinExistence type="predicted"/>
<evidence type="ECO:0008006" key="4">
    <source>
        <dbReference type="Google" id="ProtNLM"/>
    </source>
</evidence>
<name>A0A835PDL4_VANPL</name>
<dbReference type="InterPro" id="IPR012442">
    <property type="entry name" value="DUF1645_plant"/>
</dbReference>
<dbReference type="Proteomes" id="UP000639772">
    <property type="component" value="Unassembled WGS sequence"/>
</dbReference>
<reference evidence="2 3" key="1">
    <citation type="journal article" date="2020" name="Nat. Food">
        <title>A phased Vanilla planifolia genome enables genetic improvement of flavour and production.</title>
        <authorList>
            <person name="Hasing T."/>
            <person name="Tang H."/>
            <person name="Brym M."/>
            <person name="Khazi F."/>
            <person name="Huang T."/>
            <person name="Chambers A.H."/>
        </authorList>
    </citation>
    <scope>NUCLEOTIDE SEQUENCE [LARGE SCALE GENOMIC DNA]</scope>
    <source>
        <tissue evidence="2">Leaf</tissue>
    </source>
</reference>
<dbReference type="AlphaFoldDB" id="A0A835PDL4"/>
<sequence>MEVMVRRSPDFQFDNVVNSPYATAPSSPRFFGDSFDERFHYTSVPTSPTRAAAIFSHLSDETGGGDLLDFAFDYGKQSGSVELPEISTADELFEKGRIRLLQPPPPAGSSHPGGERGRQRTSPVSGSGSKSRARESRSLSPLRNHGFFAKADSSTAGVKDGGGSRKWSLKDLLLFRSASEGRATGRSSKDLLQKYTLFSANKKKGGDDSRNGSFRSTESGGGSLRRAGLSAASAHEIHYTANRALAEVQRKKTPLAYQRQGLFSCLQFNPAIRSITKGFINDNSFPRGRP</sequence>
<accession>A0A835PDL4</accession>
<gene>
    <name evidence="2" type="ORF">HPP92_027164</name>
</gene>
<comment type="caution">
    <text evidence="2">The sequence shown here is derived from an EMBL/GenBank/DDBJ whole genome shotgun (WGS) entry which is preliminary data.</text>
</comment>
<dbReference type="OrthoDB" id="667051at2759"/>
<evidence type="ECO:0000313" key="2">
    <source>
        <dbReference type="EMBL" id="KAG0449732.1"/>
    </source>
</evidence>
<feature type="region of interest" description="Disordered" evidence="1">
    <location>
        <begin position="100"/>
        <end position="146"/>
    </location>
</feature>
<feature type="region of interest" description="Disordered" evidence="1">
    <location>
        <begin position="201"/>
        <end position="227"/>
    </location>
</feature>
<evidence type="ECO:0000313" key="3">
    <source>
        <dbReference type="Proteomes" id="UP000639772"/>
    </source>
</evidence>
<protein>
    <recommendedName>
        <fullName evidence="4">Calmodulin-binding protein</fullName>
    </recommendedName>
</protein>
<dbReference type="EMBL" id="JADCNM010000162">
    <property type="protein sequence ID" value="KAG0449732.1"/>
    <property type="molecule type" value="Genomic_DNA"/>
</dbReference>